<organism evidence="1 2">
    <name type="scientific">Penicillium italicum</name>
    <name type="common">Blue mold</name>
    <dbReference type="NCBI Taxonomy" id="40296"/>
    <lineage>
        <taxon>Eukaryota</taxon>
        <taxon>Fungi</taxon>
        <taxon>Dikarya</taxon>
        <taxon>Ascomycota</taxon>
        <taxon>Pezizomycotina</taxon>
        <taxon>Eurotiomycetes</taxon>
        <taxon>Eurotiomycetidae</taxon>
        <taxon>Eurotiales</taxon>
        <taxon>Aspergillaceae</taxon>
        <taxon>Penicillium</taxon>
    </lineage>
</organism>
<dbReference type="STRING" id="40296.A0A0A2KWY7"/>
<proteinExistence type="predicted"/>
<dbReference type="EMBL" id="JQGA01001176">
    <property type="protein sequence ID" value="KGO68875.1"/>
    <property type="molecule type" value="Genomic_DNA"/>
</dbReference>
<dbReference type="HOGENOM" id="CLU_2606760_0_0_1"/>
<accession>A0A0A2KWY7</accession>
<comment type="caution">
    <text evidence="1">The sequence shown here is derived from an EMBL/GenBank/DDBJ whole genome shotgun (WGS) entry which is preliminary data.</text>
</comment>
<gene>
    <name evidence="1" type="ORF">PITC_078160</name>
</gene>
<sequence length="79" mass="8749">MNTRQSIDESTGPYSLSATFNHDNSCFSVGLDTGFCGKRSLSQLPGEPWKKLAHTMNYGAEADQRLEQYIMPTLASSRC</sequence>
<keyword evidence="2" id="KW-1185">Reference proteome</keyword>
<name>A0A0A2KWY7_PENIT</name>
<evidence type="ECO:0000313" key="1">
    <source>
        <dbReference type="EMBL" id="KGO68875.1"/>
    </source>
</evidence>
<dbReference type="AlphaFoldDB" id="A0A0A2KWY7"/>
<dbReference type="Proteomes" id="UP000030104">
    <property type="component" value="Unassembled WGS sequence"/>
</dbReference>
<protein>
    <submittedName>
        <fullName evidence="1">Uncharacterized protein</fullName>
    </submittedName>
</protein>
<reference evidence="1 2" key="1">
    <citation type="journal article" date="2015" name="Mol. Plant Microbe Interact.">
        <title>Genome, transcriptome, and functional analyses of Penicillium expansum provide new insights into secondary metabolism and pathogenicity.</title>
        <authorList>
            <person name="Ballester A.R."/>
            <person name="Marcet-Houben M."/>
            <person name="Levin E."/>
            <person name="Sela N."/>
            <person name="Selma-Lazaro C."/>
            <person name="Carmona L."/>
            <person name="Wisniewski M."/>
            <person name="Droby S."/>
            <person name="Gonzalez-Candelas L."/>
            <person name="Gabaldon T."/>
        </authorList>
    </citation>
    <scope>NUCLEOTIDE SEQUENCE [LARGE SCALE GENOMIC DNA]</scope>
    <source>
        <strain evidence="1 2">PHI-1</strain>
    </source>
</reference>
<evidence type="ECO:0000313" key="2">
    <source>
        <dbReference type="Proteomes" id="UP000030104"/>
    </source>
</evidence>
<dbReference type="OrthoDB" id="1667587at2759"/>